<feature type="compositionally biased region" description="Basic residues" evidence="3">
    <location>
        <begin position="140"/>
        <end position="153"/>
    </location>
</feature>
<dbReference type="GO" id="GO:0140662">
    <property type="term" value="F:ATP-dependent protein folding chaperone"/>
    <property type="evidence" value="ECO:0007669"/>
    <property type="project" value="InterPro"/>
</dbReference>
<dbReference type="InParanoid" id="E9HQL7"/>
<dbReference type="GO" id="GO:0051082">
    <property type="term" value="F:unfolded protein binding"/>
    <property type="evidence" value="ECO:0007669"/>
    <property type="project" value="InterPro"/>
</dbReference>
<keyword evidence="5" id="KW-1185">Reference proteome</keyword>
<accession>E9HQL7</accession>
<feature type="compositionally biased region" description="Basic and acidic residues" evidence="3">
    <location>
        <begin position="1"/>
        <end position="13"/>
    </location>
</feature>
<dbReference type="Pfam" id="PF00183">
    <property type="entry name" value="HSP90"/>
    <property type="match status" value="1"/>
</dbReference>
<organism evidence="4 5">
    <name type="scientific">Daphnia pulex</name>
    <name type="common">Water flea</name>
    <dbReference type="NCBI Taxonomy" id="6669"/>
    <lineage>
        <taxon>Eukaryota</taxon>
        <taxon>Metazoa</taxon>
        <taxon>Ecdysozoa</taxon>
        <taxon>Arthropoda</taxon>
        <taxon>Crustacea</taxon>
        <taxon>Branchiopoda</taxon>
        <taxon>Diplostraca</taxon>
        <taxon>Cladocera</taxon>
        <taxon>Anomopoda</taxon>
        <taxon>Daphniidae</taxon>
        <taxon>Daphnia</taxon>
    </lineage>
</organism>
<protein>
    <submittedName>
        <fullName evidence="4">Uncharacterized protein</fullName>
    </submittedName>
</protein>
<dbReference type="EMBL" id="GL732722">
    <property type="protein sequence ID" value="EFX65949.1"/>
    <property type="molecule type" value="Genomic_DNA"/>
</dbReference>
<evidence type="ECO:0000256" key="1">
    <source>
        <dbReference type="ARBA" id="ARBA00008239"/>
    </source>
</evidence>
<dbReference type="GO" id="GO:0016887">
    <property type="term" value="F:ATP hydrolysis activity"/>
    <property type="evidence" value="ECO:0007669"/>
    <property type="project" value="InterPro"/>
</dbReference>
<sequence length="167" mass="19123">MLVNEDKEAVKEAGKKKKKTIKEKCSADEELNKTKPVWTRNPDDISQKEYGESTRGVPESAYRPTKTRRAFPWPSNPRFTRTSGSQPPPNLNQLNAAAPPPRTFFPTPAQIAEFQNQSSAPPVQDFRITRGLFQAPNSIKRSRQPKQPPKWKKREPSVEQKKKKKEQ</sequence>
<dbReference type="Proteomes" id="UP000000305">
    <property type="component" value="Unassembled WGS sequence"/>
</dbReference>
<feature type="compositionally biased region" description="Basic and acidic residues" evidence="3">
    <location>
        <begin position="154"/>
        <end position="167"/>
    </location>
</feature>
<reference evidence="4 5" key="1">
    <citation type="journal article" date="2011" name="Science">
        <title>The ecoresponsive genome of Daphnia pulex.</title>
        <authorList>
            <person name="Colbourne J.K."/>
            <person name="Pfrender M.E."/>
            <person name="Gilbert D."/>
            <person name="Thomas W.K."/>
            <person name="Tucker A."/>
            <person name="Oakley T.H."/>
            <person name="Tokishita S."/>
            <person name="Aerts A."/>
            <person name="Arnold G.J."/>
            <person name="Basu M.K."/>
            <person name="Bauer D.J."/>
            <person name="Caceres C.E."/>
            <person name="Carmel L."/>
            <person name="Casola C."/>
            <person name="Choi J.H."/>
            <person name="Detter J.C."/>
            <person name="Dong Q."/>
            <person name="Dusheyko S."/>
            <person name="Eads B.D."/>
            <person name="Frohlich T."/>
            <person name="Geiler-Samerotte K.A."/>
            <person name="Gerlach D."/>
            <person name="Hatcher P."/>
            <person name="Jogdeo S."/>
            <person name="Krijgsveld J."/>
            <person name="Kriventseva E.V."/>
            <person name="Kultz D."/>
            <person name="Laforsch C."/>
            <person name="Lindquist E."/>
            <person name="Lopez J."/>
            <person name="Manak J.R."/>
            <person name="Muller J."/>
            <person name="Pangilinan J."/>
            <person name="Patwardhan R.P."/>
            <person name="Pitluck S."/>
            <person name="Pritham E.J."/>
            <person name="Rechtsteiner A."/>
            <person name="Rho M."/>
            <person name="Rogozin I.B."/>
            <person name="Sakarya O."/>
            <person name="Salamov A."/>
            <person name="Schaack S."/>
            <person name="Shapiro H."/>
            <person name="Shiga Y."/>
            <person name="Skalitzky C."/>
            <person name="Smith Z."/>
            <person name="Souvorov A."/>
            <person name="Sung W."/>
            <person name="Tang Z."/>
            <person name="Tsuchiya D."/>
            <person name="Tu H."/>
            <person name="Vos H."/>
            <person name="Wang M."/>
            <person name="Wolf Y.I."/>
            <person name="Yamagata H."/>
            <person name="Yamada T."/>
            <person name="Ye Y."/>
            <person name="Shaw J.R."/>
            <person name="Andrews J."/>
            <person name="Crease T.J."/>
            <person name="Tang H."/>
            <person name="Lucas S.M."/>
            <person name="Robertson H.M."/>
            <person name="Bork P."/>
            <person name="Koonin E.V."/>
            <person name="Zdobnov E.M."/>
            <person name="Grigoriev I.V."/>
            <person name="Lynch M."/>
            <person name="Boore J.L."/>
        </authorList>
    </citation>
    <scope>NUCLEOTIDE SEQUENCE [LARGE SCALE GENOMIC DNA]</scope>
</reference>
<gene>
    <name evidence="4" type="ORF">DAPPUDRAFT_263916</name>
</gene>
<proteinExistence type="inferred from homology"/>
<evidence type="ECO:0000256" key="2">
    <source>
        <dbReference type="ARBA" id="ARBA00023186"/>
    </source>
</evidence>
<dbReference type="InterPro" id="IPR001404">
    <property type="entry name" value="Hsp90_fam"/>
</dbReference>
<dbReference type="STRING" id="6669.E9HQL7"/>
<feature type="region of interest" description="Disordered" evidence="3">
    <location>
        <begin position="1"/>
        <end position="167"/>
    </location>
</feature>
<dbReference type="HOGENOM" id="CLU_1596195_0_0_1"/>
<dbReference type="KEGG" id="dpx:DAPPUDRAFT_263916"/>
<feature type="compositionally biased region" description="Basic and acidic residues" evidence="3">
    <location>
        <begin position="22"/>
        <end position="33"/>
    </location>
</feature>
<keyword evidence="2" id="KW-0143">Chaperone</keyword>
<dbReference type="GO" id="GO:0005524">
    <property type="term" value="F:ATP binding"/>
    <property type="evidence" value="ECO:0007669"/>
    <property type="project" value="InterPro"/>
</dbReference>
<feature type="compositionally biased region" description="Polar residues" evidence="3">
    <location>
        <begin position="77"/>
        <end position="95"/>
    </location>
</feature>
<evidence type="ECO:0000256" key="3">
    <source>
        <dbReference type="SAM" id="MobiDB-lite"/>
    </source>
</evidence>
<feature type="compositionally biased region" description="Basic and acidic residues" evidence="3">
    <location>
        <begin position="41"/>
        <end position="52"/>
    </location>
</feature>
<comment type="similarity">
    <text evidence="1">Belongs to the heat shock protein 90 family.</text>
</comment>
<evidence type="ECO:0000313" key="5">
    <source>
        <dbReference type="Proteomes" id="UP000000305"/>
    </source>
</evidence>
<dbReference type="AlphaFoldDB" id="E9HQL7"/>
<name>E9HQL7_DAPPU</name>
<evidence type="ECO:0000313" key="4">
    <source>
        <dbReference type="EMBL" id="EFX65949.1"/>
    </source>
</evidence>